<evidence type="ECO:0000256" key="2">
    <source>
        <dbReference type="ARBA" id="ARBA00022525"/>
    </source>
</evidence>
<dbReference type="InterPro" id="IPR016126">
    <property type="entry name" value="Secretoglobin"/>
</dbReference>
<dbReference type="GO" id="GO:0030521">
    <property type="term" value="P:androgen receptor signaling pathway"/>
    <property type="evidence" value="ECO:0007669"/>
    <property type="project" value="TreeGrafter"/>
</dbReference>
<evidence type="ECO:0000256" key="1">
    <source>
        <dbReference type="ARBA" id="ARBA00004613"/>
    </source>
</evidence>
<accession>A0A1A6G013</accession>
<comment type="subcellular location">
    <subcellularLocation>
        <location evidence="1">Secreted</location>
    </subcellularLocation>
</comment>
<reference evidence="3 4" key="1">
    <citation type="submission" date="2016-06" db="EMBL/GenBank/DDBJ databases">
        <title>The Draft Genome Sequence and Annotation of the Desert Woodrat Neotoma lepida.</title>
        <authorList>
            <person name="Campbell M."/>
            <person name="Oakeson K.F."/>
            <person name="Yandell M."/>
            <person name="Halpert J.R."/>
            <person name="Dearing D."/>
        </authorList>
    </citation>
    <scope>NUCLEOTIDE SEQUENCE [LARGE SCALE GENOMIC DNA]</scope>
    <source>
        <strain evidence="3">417</strain>
        <tissue evidence="3">Liver</tissue>
    </source>
</reference>
<name>A0A1A6G013_NEOLE</name>
<dbReference type="PANTHER" id="PTHR14037">
    <property type="entry name" value="MAMMAGLOBIN-RELATED"/>
    <property type="match status" value="1"/>
</dbReference>
<evidence type="ECO:0000313" key="3">
    <source>
        <dbReference type="EMBL" id="OBS58742.1"/>
    </source>
</evidence>
<dbReference type="AlphaFoldDB" id="A0A1A6G013"/>
<dbReference type="PANTHER" id="PTHR14037:SF4">
    <property type="entry name" value="MAMMAGLOBIN-B"/>
    <property type="match status" value="1"/>
</dbReference>
<sequence>MLLNLASSGCSDLDDVIESTINPDVSVDEYHDKIKSIVVLPYYKEAVTLFKQCFLDQSKETLDNVNVMMNKLSFTSTCFSFLFGISSAQVFAHPTMISRPL</sequence>
<keyword evidence="2" id="KW-0964">Secreted</keyword>
<gene>
    <name evidence="3" type="ORF">A6R68_10070</name>
</gene>
<dbReference type="Pfam" id="PF01099">
    <property type="entry name" value="Uteroglobin"/>
    <property type="match status" value="1"/>
</dbReference>
<protein>
    <submittedName>
        <fullName evidence="3">Uncharacterized protein</fullName>
    </submittedName>
</protein>
<dbReference type="Proteomes" id="UP000092124">
    <property type="component" value="Unassembled WGS sequence"/>
</dbReference>
<comment type="caution">
    <text evidence="3">The sequence shown here is derived from an EMBL/GenBank/DDBJ whole genome shotgun (WGS) entry which is preliminary data.</text>
</comment>
<keyword evidence="4" id="KW-1185">Reference proteome</keyword>
<dbReference type="InterPro" id="IPR035960">
    <property type="entry name" value="Secretoglobin_sf"/>
</dbReference>
<dbReference type="GO" id="GO:0005615">
    <property type="term" value="C:extracellular space"/>
    <property type="evidence" value="ECO:0007669"/>
    <property type="project" value="TreeGrafter"/>
</dbReference>
<dbReference type="EMBL" id="LZPO01110809">
    <property type="protein sequence ID" value="OBS58742.1"/>
    <property type="molecule type" value="Genomic_DNA"/>
</dbReference>
<dbReference type="SUPFAM" id="SSF48201">
    <property type="entry name" value="Uteroglobin-like"/>
    <property type="match status" value="1"/>
</dbReference>
<dbReference type="OrthoDB" id="9741516at2759"/>
<proteinExistence type="predicted"/>
<organism evidence="3 4">
    <name type="scientific">Neotoma lepida</name>
    <name type="common">Desert woodrat</name>
    <dbReference type="NCBI Taxonomy" id="56216"/>
    <lineage>
        <taxon>Eukaryota</taxon>
        <taxon>Metazoa</taxon>
        <taxon>Chordata</taxon>
        <taxon>Craniata</taxon>
        <taxon>Vertebrata</taxon>
        <taxon>Euteleostomi</taxon>
        <taxon>Mammalia</taxon>
        <taxon>Eutheria</taxon>
        <taxon>Euarchontoglires</taxon>
        <taxon>Glires</taxon>
        <taxon>Rodentia</taxon>
        <taxon>Myomorpha</taxon>
        <taxon>Muroidea</taxon>
        <taxon>Cricetidae</taxon>
        <taxon>Neotominae</taxon>
        <taxon>Neotoma</taxon>
    </lineage>
</organism>
<dbReference type="STRING" id="56216.A0A1A6G013"/>
<dbReference type="PROSITE" id="PS51311">
    <property type="entry name" value="SCGB"/>
    <property type="match status" value="1"/>
</dbReference>
<evidence type="ECO:0000313" key="4">
    <source>
        <dbReference type="Proteomes" id="UP000092124"/>
    </source>
</evidence>